<dbReference type="InterPro" id="IPR037185">
    <property type="entry name" value="EmrE-like"/>
</dbReference>
<feature type="domain" description="EamA" evidence="7">
    <location>
        <begin position="11"/>
        <end position="140"/>
    </location>
</feature>
<feature type="transmembrane region" description="Helical" evidence="6">
    <location>
        <begin position="7"/>
        <end position="26"/>
    </location>
</feature>
<comment type="subcellular location">
    <subcellularLocation>
        <location evidence="1">Cell membrane</location>
        <topology evidence="1">Multi-pass membrane protein</topology>
    </subcellularLocation>
</comment>
<feature type="transmembrane region" description="Helical" evidence="6">
    <location>
        <begin position="38"/>
        <end position="56"/>
    </location>
</feature>
<keyword evidence="2" id="KW-1003">Cell membrane</keyword>
<dbReference type="InterPro" id="IPR051258">
    <property type="entry name" value="Diverse_Substrate_Transporter"/>
</dbReference>
<organism evidence="8 9">
    <name type="scientific">Treponema pedis</name>
    <dbReference type="NCBI Taxonomy" id="409322"/>
    <lineage>
        <taxon>Bacteria</taxon>
        <taxon>Pseudomonadati</taxon>
        <taxon>Spirochaetota</taxon>
        <taxon>Spirochaetia</taxon>
        <taxon>Spirochaetales</taxon>
        <taxon>Treponemataceae</taxon>
        <taxon>Treponema</taxon>
    </lineage>
</organism>
<dbReference type="RefSeq" id="WP_038176289.1">
    <property type="nucleotide sequence ID" value="NZ_CP061839.1"/>
</dbReference>
<evidence type="ECO:0000259" key="7">
    <source>
        <dbReference type="Pfam" id="PF00892"/>
    </source>
</evidence>
<feature type="transmembrane region" description="Helical" evidence="6">
    <location>
        <begin position="124"/>
        <end position="141"/>
    </location>
</feature>
<feature type="transmembrane region" description="Helical" evidence="6">
    <location>
        <begin position="68"/>
        <end position="87"/>
    </location>
</feature>
<dbReference type="Pfam" id="PF00892">
    <property type="entry name" value="EamA"/>
    <property type="match status" value="2"/>
</dbReference>
<feature type="domain" description="EamA" evidence="7">
    <location>
        <begin position="153"/>
        <end position="286"/>
    </location>
</feature>
<feature type="transmembrane region" description="Helical" evidence="6">
    <location>
        <begin position="156"/>
        <end position="175"/>
    </location>
</feature>
<dbReference type="PANTHER" id="PTHR42920">
    <property type="entry name" value="OS03G0707200 PROTEIN-RELATED"/>
    <property type="match status" value="1"/>
</dbReference>
<feature type="transmembrane region" description="Helical" evidence="6">
    <location>
        <begin position="271"/>
        <end position="287"/>
    </location>
</feature>
<proteinExistence type="predicted"/>
<dbReference type="GO" id="GO:0005886">
    <property type="term" value="C:plasma membrane"/>
    <property type="evidence" value="ECO:0007669"/>
    <property type="project" value="UniProtKB-SubCell"/>
</dbReference>
<dbReference type="SUPFAM" id="SSF103481">
    <property type="entry name" value="Multidrug resistance efflux transporter EmrE"/>
    <property type="match status" value="2"/>
</dbReference>
<reference evidence="8 9" key="1">
    <citation type="submission" date="2020-09" db="EMBL/GenBank/DDBJ databases">
        <title>Characterization of Treponema spp. from bovine digital dermatitis in Korea.</title>
        <authorList>
            <person name="Espiritu H.M."/>
            <person name="Cho Y.I."/>
            <person name="Mamuad L."/>
        </authorList>
    </citation>
    <scope>NUCLEOTIDE SEQUENCE [LARGE SCALE GENOMIC DNA]</scope>
    <source>
        <strain evidence="8 9">KS1</strain>
    </source>
</reference>
<evidence type="ECO:0000256" key="1">
    <source>
        <dbReference type="ARBA" id="ARBA00004651"/>
    </source>
</evidence>
<dbReference type="PANTHER" id="PTHR42920:SF5">
    <property type="entry name" value="EAMA DOMAIN-CONTAINING PROTEIN"/>
    <property type="match status" value="1"/>
</dbReference>
<evidence type="ECO:0000313" key="8">
    <source>
        <dbReference type="EMBL" id="QOW60150.1"/>
    </source>
</evidence>
<feature type="transmembrane region" description="Helical" evidence="6">
    <location>
        <begin position="215"/>
        <end position="233"/>
    </location>
</feature>
<name>A0A7S6WN10_9SPIR</name>
<keyword evidence="4 6" id="KW-1133">Transmembrane helix</keyword>
<keyword evidence="5 6" id="KW-0472">Membrane</keyword>
<evidence type="ECO:0000256" key="2">
    <source>
        <dbReference type="ARBA" id="ARBA00022475"/>
    </source>
</evidence>
<sequence>MNSKISILSRLALLVTAIVWGSSLVVVSSSSDFFKPNFLLAIRFSIACILLCIIFFKKLKTINKSYLVNGFIVGFALFIAYSSQTFGVTAAGGLPGRSAFLSASYCVIVPFLSWAINKMRPDKFNVIAALLCITGIGITSFKDLAASSSSITSGDFYALLSGLLFASHIVAVTRFSKRKEPVLMTIIQFGAAAVFSWITTFIFEDNGKTVWNTSSVSAILYLSIMCTALALLLQNIGQKYTEPSTAAIILGLESVFGIIFSIIFYGEKIDFYSVTGFILIFAAIIISETKLEFLKKKNFVHG</sequence>
<protein>
    <submittedName>
        <fullName evidence="8">DMT family transporter</fullName>
    </submittedName>
</protein>
<evidence type="ECO:0000256" key="5">
    <source>
        <dbReference type="ARBA" id="ARBA00023136"/>
    </source>
</evidence>
<dbReference type="EMBL" id="CP061839">
    <property type="protein sequence ID" value="QOW60150.1"/>
    <property type="molecule type" value="Genomic_DNA"/>
</dbReference>
<dbReference type="InterPro" id="IPR000620">
    <property type="entry name" value="EamA_dom"/>
</dbReference>
<evidence type="ECO:0000313" key="9">
    <source>
        <dbReference type="Proteomes" id="UP000593915"/>
    </source>
</evidence>
<keyword evidence="3 6" id="KW-0812">Transmembrane</keyword>
<gene>
    <name evidence="8" type="ORF">IFE08_09915</name>
</gene>
<evidence type="ECO:0000256" key="3">
    <source>
        <dbReference type="ARBA" id="ARBA00022692"/>
    </source>
</evidence>
<feature type="transmembrane region" description="Helical" evidence="6">
    <location>
        <begin position="182"/>
        <end position="203"/>
    </location>
</feature>
<evidence type="ECO:0000256" key="6">
    <source>
        <dbReference type="SAM" id="Phobius"/>
    </source>
</evidence>
<feature type="transmembrane region" description="Helical" evidence="6">
    <location>
        <begin position="99"/>
        <end position="117"/>
    </location>
</feature>
<feature type="transmembrane region" description="Helical" evidence="6">
    <location>
        <begin position="245"/>
        <end position="265"/>
    </location>
</feature>
<evidence type="ECO:0000256" key="4">
    <source>
        <dbReference type="ARBA" id="ARBA00022989"/>
    </source>
</evidence>
<dbReference type="Proteomes" id="UP000593915">
    <property type="component" value="Chromosome"/>
</dbReference>
<dbReference type="AlphaFoldDB" id="A0A7S6WN10"/>
<accession>A0A7S6WN10</accession>